<name>A0A0E9LWH2_9BACT</name>
<dbReference type="NCBIfam" id="TIGR01632">
    <property type="entry name" value="L11_bact"/>
    <property type="match status" value="1"/>
</dbReference>
<dbReference type="InterPro" id="IPR036769">
    <property type="entry name" value="Ribosomal_uL11_C_sf"/>
</dbReference>
<dbReference type="OrthoDB" id="9802408at2"/>
<dbReference type="FunFam" id="3.30.1550.10:FF:000001">
    <property type="entry name" value="50S ribosomal protein L11"/>
    <property type="match status" value="1"/>
</dbReference>
<keyword evidence="14" id="KW-1185">Reference proteome</keyword>
<keyword evidence="2 8" id="KW-0488">Methylation</keyword>
<evidence type="ECO:0000259" key="11">
    <source>
        <dbReference type="Pfam" id="PF00298"/>
    </source>
</evidence>
<dbReference type="InterPro" id="IPR020785">
    <property type="entry name" value="Ribosomal_uL11_CS"/>
</dbReference>
<dbReference type="GO" id="GO:0070180">
    <property type="term" value="F:large ribosomal subunit rRNA binding"/>
    <property type="evidence" value="ECO:0007669"/>
    <property type="project" value="UniProtKB-UniRule"/>
</dbReference>
<evidence type="ECO:0000256" key="6">
    <source>
        <dbReference type="ARBA" id="ARBA00023274"/>
    </source>
</evidence>
<dbReference type="InterPro" id="IPR020783">
    <property type="entry name" value="Ribosomal_uL11_C"/>
</dbReference>
<evidence type="ECO:0000256" key="4">
    <source>
        <dbReference type="ARBA" id="ARBA00022884"/>
    </source>
</evidence>
<comment type="PTM">
    <text evidence="8 10">One or more lysine residues are methylated.</text>
</comment>
<evidence type="ECO:0000256" key="2">
    <source>
        <dbReference type="ARBA" id="ARBA00022481"/>
    </source>
</evidence>
<dbReference type="PANTHER" id="PTHR11661:SF1">
    <property type="entry name" value="LARGE RIBOSOMAL SUBUNIT PROTEIN UL11M"/>
    <property type="match status" value="1"/>
</dbReference>
<accession>A0A0E9LWH2</accession>
<dbReference type="Proteomes" id="UP000032900">
    <property type="component" value="Unassembled WGS sequence"/>
</dbReference>
<dbReference type="GO" id="GO:0003735">
    <property type="term" value="F:structural constituent of ribosome"/>
    <property type="evidence" value="ECO:0007669"/>
    <property type="project" value="InterPro"/>
</dbReference>
<dbReference type="InterPro" id="IPR000911">
    <property type="entry name" value="Ribosomal_uL11"/>
</dbReference>
<dbReference type="SUPFAM" id="SSF54747">
    <property type="entry name" value="Ribosomal L11/L12e N-terminal domain"/>
    <property type="match status" value="1"/>
</dbReference>
<evidence type="ECO:0000256" key="9">
    <source>
        <dbReference type="RuleBase" id="RU003978"/>
    </source>
</evidence>
<dbReference type="STRING" id="1236989.JCM15548_11801"/>
<keyword evidence="4 8" id="KW-0694">RNA-binding</keyword>
<evidence type="ECO:0000256" key="3">
    <source>
        <dbReference type="ARBA" id="ARBA00022730"/>
    </source>
</evidence>
<evidence type="ECO:0000256" key="5">
    <source>
        <dbReference type="ARBA" id="ARBA00022980"/>
    </source>
</evidence>
<keyword evidence="3 8" id="KW-0699">rRNA-binding</keyword>
<sequence length="147" mass="15731">MAKEVETFIKLQIKGGAANPSPPVGPALGAKGVNIMEFCKQFNARTQEKAGKVLPVVITVYKDKSFEFVIKTPPAAVQLLDATKVKSGSAEPNRVKIGSVSWEQVQTIAEDKMADLNCFTLDSAMRMIAGTARSMGITVDGEFPGNN</sequence>
<dbReference type="InterPro" id="IPR006519">
    <property type="entry name" value="Ribosomal_uL11_bac-typ"/>
</dbReference>
<organism evidence="13 14">
    <name type="scientific">Geofilum rubicundum JCM 15548</name>
    <dbReference type="NCBI Taxonomy" id="1236989"/>
    <lineage>
        <taxon>Bacteria</taxon>
        <taxon>Pseudomonadati</taxon>
        <taxon>Bacteroidota</taxon>
        <taxon>Bacteroidia</taxon>
        <taxon>Marinilabiliales</taxon>
        <taxon>Marinilabiliaceae</taxon>
        <taxon>Geofilum</taxon>
    </lineage>
</organism>
<comment type="caution">
    <text evidence="13">The sequence shown here is derived from an EMBL/GenBank/DDBJ whole genome shotgun (WGS) entry which is preliminary data.</text>
</comment>
<comment type="similarity">
    <text evidence="1 8 9">Belongs to the universal ribosomal protein uL11 family.</text>
</comment>
<comment type="subunit">
    <text evidence="8">Part of the ribosomal stalk of the 50S ribosomal subunit. Interacts with L10 and the large rRNA to form the base of the stalk. L10 forms an elongated spine to which L12 dimers bind in a sequential fashion forming a multimeric L10(L12)X complex.</text>
</comment>
<evidence type="ECO:0000313" key="13">
    <source>
        <dbReference type="EMBL" id="GAO29599.1"/>
    </source>
</evidence>
<dbReference type="InterPro" id="IPR036796">
    <property type="entry name" value="Ribosomal_uL11_N_sf"/>
</dbReference>
<evidence type="ECO:0000259" key="12">
    <source>
        <dbReference type="Pfam" id="PF03946"/>
    </source>
</evidence>
<evidence type="ECO:0000256" key="7">
    <source>
        <dbReference type="ARBA" id="ARBA00062905"/>
    </source>
</evidence>
<evidence type="ECO:0000256" key="1">
    <source>
        <dbReference type="ARBA" id="ARBA00010537"/>
    </source>
</evidence>
<protein>
    <recommendedName>
        <fullName evidence="8">Large ribosomal subunit protein uL11</fullName>
    </recommendedName>
</protein>
<dbReference type="CDD" id="cd00349">
    <property type="entry name" value="Ribosomal_L11"/>
    <property type="match status" value="1"/>
</dbReference>
<dbReference type="PANTHER" id="PTHR11661">
    <property type="entry name" value="60S RIBOSOMAL PROTEIN L12"/>
    <property type="match status" value="1"/>
</dbReference>
<dbReference type="SMART" id="SM00649">
    <property type="entry name" value="RL11"/>
    <property type="match status" value="1"/>
</dbReference>
<evidence type="ECO:0000256" key="10">
    <source>
        <dbReference type="RuleBase" id="RU003979"/>
    </source>
</evidence>
<dbReference type="GO" id="GO:0022625">
    <property type="term" value="C:cytosolic large ribosomal subunit"/>
    <property type="evidence" value="ECO:0007669"/>
    <property type="project" value="TreeGrafter"/>
</dbReference>
<dbReference type="InterPro" id="IPR020784">
    <property type="entry name" value="Ribosomal_uL11_N"/>
</dbReference>
<dbReference type="PROSITE" id="PS00359">
    <property type="entry name" value="RIBOSOMAL_L11"/>
    <property type="match status" value="1"/>
</dbReference>
<dbReference type="HAMAP" id="MF_00736">
    <property type="entry name" value="Ribosomal_uL11"/>
    <property type="match status" value="1"/>
</dbReference>
<dbReference type="RefSeq" id="WP_062123999.1">
    <property type="nucleotide sequence ID" value="NZ_BAZW01000010.1"/>
</dbReference>
<keyword evidence="6 8" id="KW-0687">Ribonucleoprotein</keyword>
<keyword evidence="5 8" id="KW-0689">Ribosomal protein</keyword>
<dbReference type="Gene3D" id="3.30.1550.10">
    <property type="entry name" value="Ribosomal protein L11/L12, N-terminal domain"/>
    <property type="match status" value="1"/>
</dbReference>
<feature type="domain" description="Large ribosomal subunit protein uL11 C-terminal" evidence="11">
    <location>
        <begin position="71"/>
        <end position="139"/>
    </location>
</feature>
<dbReference type="AlphaFoldDB" id="A0A0E9LWH2"/>
<evidence type="ECO:0000256" key="8">
    <source>
        <dbReference type="HAMAP-Rule" id="MF_00736"/>
    </source>
</evidence>
<dbReference type="GO" id="GO:0006412">
    <property type="term" value="P:translation"/>
    <property type="evidence" value="ECO:0007669"/>
    <property type="project" value="UniProtKB-UniRule"/>
</dbReference>
<evidence type="ECO:0000313" key="14">
    <source>
        <dbReference type="Proteomes" id="UP000032900"/>
    </source>
</evidence>
<comment type="function">
    <text evidence="8 10">Forms part of the ribosomal stalk which helps the ribosome interact with GTP-bound translation factors.</text>
</comment>
<proteinExistence type="inferred from homology"/>
<reference evidence="13 14" key="1">
    <citation type="journal article" date="2015" name="Microbes Environ.">
        <title>Distribution and evolution of nitrogen fixation genes in the phylum bacteroidetes.</title>
        <authorList>
            <person name="Inoue J."/>
            <person name="Oshima K."/>
            <person name="Suda W."/>
            <person name="Sakamoto M."/>
            <person name="Iino T."/>
            <person name="Noda S."/>
            <person name="Hongoh Y."/>
            <person name="Hattori M."/>
            <person name="Ohkuma M."/>
        </authorList>
    </citation>
    <scope>NUCLEOTIDE SEQUENCE [LARGE SCALE GENOMIC DNA]</scope>
    <source>
        <strain evidence="13">JCM 15548</strain>
    </source>
</reference>
<feature type="domain" description="Large ribosomal subunit protein uL11 N-terminal" evidence="12">
    <location>
        <begin position="9"/>
        <end position="66"/>
    </location>
</feature>
<dbReference type="Gene3D" id="1.10.10.250">
    <property type="entry name" value="Ribosomal protein L11, C-terminal domain"/>
    <property type="match status" value="1"/>
</dbReference>
<dbReference type="EMBL" id="BAZW01000010">
    <property type="protein sequence ID" value="GAO29599.1"/>
    <property type="molecule type" value="Genomic_DNA"/>
</dbReference>
<dbReference type="FunFam" id="1.10.10.250:FF:000001">
    <property type="entry name" value="50S ribosomal protein L11"/>
    <property type="match status" value="1"/>
</dbReference>
<dbReference type="Pfam" id="PF00298">
    <property type="entry name" value="Ribosomal_L11"/>
    <property type="match status" value="1"/>
</dbReference>
<gene>
    <name evidence="8" type="primary">rplK</name>
    <name evidence="13" type="ORF">JCM15548_11801</name>
</gene>
<dbReference type="Pfam" id="PF03946">
    <property type="entry name" value="Ribosomal_L11_N"/>
    <property type="match status" value="1"/>
</dbReference>
<dbReference type="SUPFAM" id="SSF46906">
    <property type="entry name" value="Ribosomal protein L11, C-terminal domain"/>
    <property type="match status" value="1"/>
</dbReference>
<comment type="subunit">
    <text evidence="7">Part of the ribosomal stalk of the 50S ribosomal subunit. Interacts with L10 and the large rRNA to form the base of the stalk. L10 forms an elongated spine to which 2 L12 dimers bind in a sequential fashion forming a pentameric L10(L12)2(L12)2 complex.</text>
</comment>